<dbReference type="OrthoDB" id="8480982at2"/>
<feature type="signal peptide" evidence="2">
    <location>
        <begin position="1"/>
        <end position="20"/>
    </location>
</feature>
<dbReference type="SMART" id="SM00028">
    <property type="entry name" value="TPR"/>
    <property type="match status" value="2"/>
</dbReference>
<comment type="caution">
    <text evidence="3">The sequence shown here is derived from an EMBL/GenBank/DDBJ whole genome shotgun (WGS) entry which is preliminary data.</text>
</comment>
<dbReference type="InterPro" id="IPR019734">
    <property type="entry name" value="TPR_rpt"/>
</dbReference>
<feature type="chain" id="PRO_5019032547" evidence="2">
    <location>
        <begin position="21"/>
        <end position="175"/>
    </location>
</feature>
<dbReference type="AlphaFoldDB" id="A0A426RSX2"/>
<dbReference type="EMBL" id="RWJI01000001">
    <property type="protein sequence ID" value="RRQ52021.1"/>
    <property type="molecule type" value="Genomic_DNA"/>
</dbReference>
<gene>
    <name evidence="3" type="ORF">D7D48_03875</name>
</gene>
<feature type="repeat" description="TPR" evidence="1">
    <location>
        <begin position="34"/>
        <end position="67"/>
    </location>
</feature>
<name>A0A426RSX2_9SPHN</name>
<keyword evidence="1" id="KW-0802">TPR repeat</keyword>
<protein>
    <submittedName>
        <fullName evidence="3">Uncharacterized protein</fullName>
    </submittedName>
</protein>
<dbReference type="PROSITE" id="PS50005">
    <property type="entry name" value="TPR"/>
    <property type="match status" value="1"/>
</dbReference>
<dbReference type="Proteomes" id="UP000268553">
    <property type="component" value="Unassembled WGS sequence"/>
</dbReference>
<dbReference type="RefSeq" id="WP_125230037.1">
    <property type="nucleotide sequence ID" value="NZ_RWJI01000001.1"/>
</dbReference>
<evidence type="ECO:0000256" key="1">
    <source>
        <dbReference type="PROSITE-ProRule" id="PRU00339"/>
    </source>
</evidence>
<dbReference type="InterPro" id="IPR011990">
    <property type="entry name" value="TPR-like_helical_dom_sf"/>
</dbReference>
<accession>A0A426RSX2</accession>
<sequence length="175" mass="18456">MRFSPAAIALSFTFAIMSSASISGPADNDIDARSVALVKTGDEEASAGRVDSAIGWYESALAVDPRNRAAYIAMARAVKSQGLNGKAISFYTEALEIDANDQVALAEQAEAFIAKGALEQARKNMARLTTVCRADCNSVARLTTAIDIASRKEQAQASAVDLKEKLGAMPEPKAN</sequence>
<dbReference type="Gene3D" id="1.25.40.10">
    <property type="entry name" value="Tetratricopeptide repeat domain"/>
    <property type="match status" value="1"/>
</dbReference>
<keyword evidence="4" id="KW-1185">Reference proteome</keyword>
<reference evidence="3 4" key="1">
    <citation type="submission" date="2018-12" db="EMBL/GenBank/DDBJ databases">
        <authorList>
            <person name="Kim S.-J."/>
            <person name="Jung G.-Y."/>
        </authorList>
    </citation>
    <scope>NUCLEOTIDE SEQUENCE [LARGE SCALE GENOMIC DNA]</scope>
    <source>
        <strain evidence="3 4">03SU3-P</strain>
    </source>
</reference>
<organism evidence="3 4">
    <name type="scientific">Sphingorhabdus wooponensis</name>
    <dbReference type="NCBI Taxonomy" id="940136"/>
    <lineage>
        <taxon>Bacteria</taxon>
        <taxon>Pseudomonadati</taxon>
        <taxon>Pseudomonadota</taxon>
        <taxon>Alphaproteobacteria</taxon>
        <taxon>Sphingomonadales</taxon>
        <taxon>Sphingomonadaceae</taxon>
        <taxon>Sphingorhabdus</taxon>
    </lineage>
</organism>
<evidence type="ECO:0000313" key="4">
    <source>
        <dbReference type="Proteomes" id="UP000268553"/>
    </source>
</evidence>
<evidence type="ECO:0000256" key="2">
    <source>
        <dbReference type="SAM" id="SignalP"/>
    </source>
</evidence>
<dbReference type="SUPFAM" id="SSF48452">
    <property type="entry name" value="TPR-like"/>
    <property type="match status" value="1"/>
</dbReference>
<keyword evidence="2" id="KW-0732">Signal</keyword>
<evidence type="ECO:0000313" key="3">
    <source>
        <dbReference type="EMBL" id="RRQ52021.1"/>
    </source>
</evidence>
<proteinExistence type="predicted"/>